<feature type="binding site" evidence="7 10">
    <location>
        <position position="71"/>
    </location>
    <ligand>
        <name>Mg(2+)</name>
        <dbReference type="ChEBI" id="CHEBI:18420"/>
    </ligand>
</feature>
<dbReference type="AlphaFoldDB" id="H3SPE5"/>
<dbReference type="InterPro" id="IPR003700">
    <property type="entry name" value="Pantoate_hydroxy_MeTrfase"/>
</dbReference>
<comment type="catalytic activity">
    <reaction evidence="7">
        <text>(6R)-5,10-methylene-5,6,7,8-tetrahydrofolate + 3-methyl-2-oxobutanoate + H2O = 2-dehydropantoate + (6S)-5,6,7,8-tetrahydrofolate</text>
        <dbReference type="Rhea" id="RHEA:11824"/>
        <dbReference type="ChEBI" id="CHEBI:11561"/>
        <dbReference type="ChEBI" id="CHEBI:11851"/>
        <dbReference type="ChEBI" id="CHEBI:15377"/>
        <dbReference type="ChEBI" id="CHEBI:15636"/>
        <dbReference type="ChEBI" id="CHEBI:57453"/>
        <dbReference type="EC" id="2.1.2.11"/>
    </reaction>
</comment>
<dbReference type="InterPro" id="IPR015813">
    <property type="entry name" value="Pyrv/PenolPyrv_kinase-like_dom"/>
</dbReference>
<dbReference type="Proteomes" id="UP000003900">
    <property type="component" value="Unassembled WGS sequence"/>
</dbReference>
<dbReference type="UniPathway" id="UPA00028">
    <property type="reaction ID" value="UER00003"/>
</dbReference>
<dbReference type="GO" id="GO:0005737">
    <property type="term" value="C:cytoplasm"/>
    <property type="evidence" value="ECO:0007669"/>
    <property type="project" value="UniProtKB-SubCell"/>
</dbReference>
<evidence type="ECO:0000256" key="7">
    <source>
        <dbReference type="HAMAP-Rule" id="MF_00156"/>
    </source>
</evidence>
<evidence type="ECO:0000256" key="3">
    <source>
        <dbReference type="ARBA" id="ARBA00011424"/>
    </source>
</evidence>
<proteinExistence type="inferred from homology"/>
<evidence type="ECO:0000256" key="1">
    <source>
        <dbReference type="ARBA" id="ARBA00005033"/>
    </source>
</evidence>
<comment type="pathway">
    <text evidence="1 7">Cofactor biosynthesis; (R)-pantothenate biosynthesis; (R)-pantoate from 3-methyl-2-oxobutanoate: step 1/2.</text>
</comment>
<dbReference type="STRING" id="1131935.PDENDC454_27278"/>
<dbReference type="EMBL" id="AHKH01000180">
    <property type="protein sequence ID" value="EHQ59094.1"/>
    <property type="molecule type" value="Genomic_DNA"/>
</dbReference>
<comment type="function">
    <text evidence="6 7">Catalyzes the reversible reaction in which hydroxymethyl group from 5,10-methylenetetrahydrofolate is transferred onto alpha-ketoisovalerate to form ketopantoate.</text>
</comment>
<keyword evidence="7 10" id="KW-0460">Magnesium</keyword>
<comment type="cofactor">
    <cofactor evidence="7 10">
        <name>Mg(2+)</name>
        <dbReference type="ChEBI" id="CHEBI:18420"/>
    </cofactor>
    <text evidence="7 10">Binds 1 Mg(2+) ion per subunit.</text>
</comment>
<keyword evidence="7 10" id="KW-0479">Metal-binding</keyword>
<keyword evidence="11" id="KW-0489">Methyltransferase</keyword>
<comment type="similarity">
    <text evidence="2 7">Belongs to the PanB family.</text>
</comment>
<evidence type="ECO:0000256" key="8">
    <source>
        <dbReference type="PIRSR" id="PIRSR000388-1"/>
    </source>
</evidence>
<feature type="binding site" evidence="7 9">
    <location>
        <begin position="71"/>
        <end position="72"/>
    </location>
    <ligand>
        <name>3-methyl-2-oxobutanoate</name>
        <dbReference type="ChEBI" id="CHEBI:11851"/>
    </ligand>
</feature>
<dbReference type="GO" id="GO:0032259">
    <property type="term" value="P:methylation"/>
    <property type="evidence" value="ECO:0007669"/>
    <property type="project" value="UniProtKB-KW"/>
</dbReference>
<dbReference type="HAMAP" id="MF_00156">
    <property type="entry name" value="PanB"/>
    <property type="match status" value="1"/>
</dbReference>
<dbReference type="EC" id="2.1.2.11" evidence="7"/>
<dbReference type="Pfam" id="PF02548">
    <property type="entry name" value="Pantoate_transf"/>
    <property type="match status" value="1"/>
</dbReference>
<dbReference type="FunFam" id="3.20.20.60:FF:000003">
    <property type="entry name" value="3-methyl-2-oxobutanoate hydroxymethyltransferase"/>
    <property type="match status" value="1"/>
</dbReference>
<sequence>MFKQVFREKADLLNSLYKRRWMYEMATQPLSIVKMKAMKGRGEKLAMVTAYDYPSAQLAEAAGVDLILVGDSLGNVVLGYDSTLPVTLDDMVYHSRAVRRGASRTFIVTDMPFMTYHGSMSDTLAGVRRIMQEGHAHAVKMEGGKEIAATVEACVQAGVPVLGHIGLTPQSVHQIGGYRIQGKTAEDANRLLEDALALEKAGAFAMVLELVTAQVAAYITERLSIPTIGIGAGAGCDGQVLVFHDLLRYTADYREKRFVKTYADIGAMIQEGIGAYVREVKEGAFPAEGHSFTADEEVQVQLYGHAGKEEGDVR</sequence>
<evidence type="ECO:0000313" key="11">
    <source>
        <dbReference type="EMBL" id="EHQ59094.1"/>
    </source>
</evidence>
<reference evidence="11 12" key="1">
    <citation type="journal article" date="2012" name="J. Bacteriol.">
        <title>Genome Sequence of the Pattern-Forming Social Bacterium Paenibacillus dendritiformis C454 Chiral Morphotype.</title>
        <authorList>
            <person name="Sirota-Madi A."/>
            <person name="Olender T."/>
            <person name="Helman Y."/>
            <person name="Brainis I."/>
            <person name="Finkelshtein A."/>
            <person name="Roth D."/>
            <person name="Hagai E."/>
            <person name="Leshkowitz D."/>
            <person name="Brodsky L."/>
            <person name="Galatenko V."/>
            <person name="Nikolaev V."/>
            <person name="Gutnick D.L."/>
            <person name="Lancet D."/>
            <person name="Ben-Jacob E."/>
        </authorList>
    </citation>
    <scope>NUCLEOTIDE SEQUENCE [LARGE SCALE GENOMIC DNA]</scope>
    <source>
        <strain evidence="11 12">C454</strain>
    </source>
</reference>
<dbReference type="SUPFAM" id="SSF51621">
    <property type="entry name" value="Phosphoenolpyruvate/pyruvate domain"/>
    <property type="match status" value="1"/>
</dbReference>
<dbReference type="PANTHER" id="PTHR20881">
    <property type="entry name" value="3-METHYL-2-OXOBUTANOATE HYDROXYMETHYLTRANSFERASE"/>
    <property type="match status" value="1"/>
</dbReference>
<dbReference type="InterPro" id="IPR040442">
    <property type="entry name" value="Pyrv_kinase-like_dom_sf"/>
</dbReference>
<keyword evidence="12" id="KW-1185">Reference proteome</keyword>
<accession>H3SPE5</accession>
<dbReference type="GO" id="GO:0015940">
    <property type="term" value="P:pantothenate biosynthetic process"/>
    <property type="evidence" value="ECO:0007669"/>
    <property type="project" value="UniProtKB-UniRule"/>
</dbReference>
<dbReference type="PANTHER" id="PTHR20881:SF0">
    <property type="entry name" value="3-METHYL-2-OXOBUTANOATE HYDROXYMETHYLTRANSFERASE"/>
    <property type="match status" value="1"/>
</dbReference>
<dbReference type="NCBIfam" id="TIGR00222">
    <property type="entry name" value="panB"/>
    <property type="match status" value="1"/>
</dbReference>
<dbReference type="PIRSF" id="PIRSF000388">
    <property type="entry name" value="Pantoate_hydroxy_MeTrfase"/>
    <property type="match status" value="1"/>
</dbReference>
<feature type="binding site" evidence="7 9">
    <location>
        <position position="110"/>
    </location>
    <ligand>
        <name>3-methyl-2-oxobutanoate</name>
        <dbReference type="ChEBI" id="CHEBI:11851"/>
    </ligand>
</feature>
<feature type="binding site" evidence="7 9">
    <location>
        <position position="140"/>
    </location>
    <ligand>
        <name>3-methyl-2-oxobutanoate</name>
        <dbReference type="ChEBI" id="CHEBI:11851"/>
    </ligand>
</feature>
<feature type="binding site" evidence="7 10">
    <location>
        <position position="110"/>
    </location>
    <ligand>
        <name>Mg(2+)</name>
        <dbReference type="ChEBI" id="CHEBI:18420"/>
    </ligand>
</feature>
<keyword evidence="7" id="KW-0963">Cytoplasm</keyword>
<evidence type="ECO:0000256" key="6">
    <source>
        <dbReference type="ARBA" id="ARBA00056497"/>
    </source>
</evidence>
<name>H3SPE5_9BACL</name>
<gene>
    <name evidence="7" type="primary">panB</name>
    <name evidence="11" type="ORF">PDENDC454_27278</name>
</gene>
<evidence type="ECO:0000256" key="9">
    <source>
        <dbReference type="PIRSR" id="PIRSR000388-2"/>
    </source>
</evidence>
<evidence type="ECO:0000256" key="2">
    <source>
        <dbReference type="ARBA" id="ARBA00008676"/>
    </source>
</evidence>
<feature type="active site" description="Proton acceptor" evidence="7 8">
    <location>
        <position position="209"/>
    </location>
</feature>
<comment type="caution">
    <text evidence="11">The sequence shown here is derived from an EMBL/GenBank/DDBJ whole genome shotgun (WGS) entry which is preliminary data.</text>
</comment>
<comment type="subcellular location">
    <subcellularLocation>
        <location evidence="7">Cytoplasm</location>
    </subcellularLocation>
</comment>
<evidence type="ECO:0000256" key="10">
    <source>
        <dbReference type="PIRSR" id="PIRSR000388-3"/>
    </source>
</evidence>
<evidence type="ECO:0000256" key="5">
    <source>
        <dbReference type="ARBA" id="ARBA00022679"/>
    </source>
</evidence>
<comment type="subunit">
    <text evidence="3 7">Homodecamer; pentamer of dimers.</text>
</comment>
<keyword evidence="4 7" id="KW-0566">Pantothenate biosynthesis</keyword>
<organism evidence="11 12">
    <name type="scientific">Paenibacillus dendritiformis C454</name>
    <dbReference type="NCBI Taxonomy" id="1131935"/>
    <lineage>
        <taxon>Bacteria</taxon>
        <taxon>Bacillati</taxon>
        <taxon>Bacillota</taxon>
        <taxon>Bacilli</taxon>
        <taxon>Bacillales</taxon>
        <taxon>Paenibacillaceae</taxon>
        <taxon>Paenibacillus</taxon>
    </lineage>
</organism>
<dbReference type="GO" id="GO:0000287">
    <property type="term" value="F:magnesium ion binding"/>
    <property type="evidence" value="ECO:0007669"/>
    <property type="project" value="TreeGrafter"/>
</dbReference>
<keyword evidence="5 7" id="KW-0808">Transferase</keyword>
<evidence type="ECO:0000313" key="12">
    <source>
        <dbReference type="Proteomes" id="UP000003900"/>
    </source>
</evidence>
<dbReference type="Gene3D" id="3.20.20.60">
    <property type="entry name" value="Phosphoenolpyruvate-binding domains"/>
    <property type="match status" value="1"/>
</dbReference>
<dbReference type="PATRIC" id="fig|1131935.3.peg.5643"/>
<dbReference type="GO" id="GO:0003864">
    <property type="term" value="F:3-methyl-2-oxobutanoate hydroxymethyltransferase activity"/>
    <property type="evidence" value="ECO:0007669"/>
    <property type="project" value="UniProtKB-UniRule"/>
</dbReference>
<evidence type="ECO:0000256" key="4">
    <source>
        <dbReference type="ARBA" id="ARBA00022655"/>
    </source>
</evidence>
<protein>
    <recommendedName>
        <fullName evidence="7">3-methyl-2-oxobutanoate hydroxymethyltransferase</fullName>
        <ecNumber evidence="7">2.1.2.11</ecNumber>
    </recommendedName>
    <alternativeName>
        <fullName evidence="7">Ketopantoate hydroxymethyltransferase</fullName>
        <shortName evidence="7">KPHMT</shortName>
    </alternativeName>
</protein>
<dbReference type="CDD" id="cd06557">
    <property type="entry name" value="KPHMT-like"/>
    <property type="match status" value="1"/>
</dbReference>
<feature type="binding site" evidence="7 10">
    <location>
        <position position="142"/>
    </location>
    <ligand>
        <name>Mg(2+)</name>
        <dbReference type="ChEBI" id="CHEBI:18420"/>
    </ligand>
</feature>
<dbReference type="GO" id="GO:0008168">
    <property type="term" value="F:methyltransferase activity"/>
    <property type="evidence" value="ECO:0007669"/>
    <property type="project" value="UniProtKB-KW"/>
</dbReference>
<dbReference type="NCBIfam" id="NF001452">
    <property type="entry name" value="PRK00311.1"/>
    <property type="match status" value="1"/>
</dbReference>